<dbReference type="Pfam" id="PF00041">
    <property type="entry name" value="fn3"/>
    <property type="match status" value="5"/>
</dbReference>
<dbReference type="SMART" id="SM00060">
    <property type="entry name" value="FN3"/>
    <property type="match status" value="8"/>
</dbReference>
<name>A0A2T0R5N1_9ACTN</name>
<evidence type="ECO:0000256" key="3">
    <source>
        <dbReference type="ARBA" id="ARBA00023326"/>
    </source>
</evidence>
<gene>
    <name evidence="6" type="ORF">CLV37_104283</name>
</gene>
<feature type="domain" description="Fibronectin type-III" evidence="5">
    <location>
        <begin position="1004"/>
        <end position="1098"/>
    </location>
</feature>
<dbReference type="SUPFAM" id="SSF55486">
    <property type="entry name" value="Metalloproteases ('zincins'), catalytic domain"/>
    <property type="match status" value="1"/>
</dbReference>
<feature type="signal peptide" evidence="4">
    <location>
        <begin position="1"/>
        <end position="41"/>
    </location>
</feature>
<dbReference type="InterPro" id="IPR050964">
    <property type="entry name" value="Striated_Muscle_Regulatory"/>
</dbReference>
<keyword evidence="2" id="KW-0326">Glycosidase</keyword>
<keyword evidence="7" id="KW-1185">Reference proteome</keyword>
<feature type="chain" id="PRO_5015606605" evidence="4">
    <location>
        <begin position="42"/>
        <end position="1282"/>
    </location>
</feature>
<dbReference type="SUPFAM" id="SSF49265">
    <property type="entry name" value="Fibronectin type III"/>
    <property type="match status" value="4"/>
</dbReference>
<dbReference type="InterPro" id="IPR013783">
    <property type="entry name" value="Ig-like_fold"/>
</dbReference>
<dbReference type="PANTHER" id="PTHR13817:SF73">
    <property type="entry name" value="FIBRONECTIN TYPE-III DOMAIN-CONTAINING PROTEIN"/>
    <property type="match status" value="1"/>
</dbReference>
<feature type="domain" description="Fibronectin type-III" evidence="5">
    <location>
        <begin position="1195"/>
        <end position="1282"/>
    </location>
</feature>
<dbReference type="PROSITE" id="PS50853">
    <property type="entry name" value="FN3"/>
    <property type="match status" value="8"/>
</dbReference>
<dbReference type="PROSITE" id="PS51257">
    <property type="entry name" value="PROKAR_LIPOPROTEIN"/>
    <property type="match status" value="1"/>
</dbReference>
<keyword evidence="3" id="KW-0119">Carbohydrate metabolism</keyword>
<keyword evidence="3" id="KW-0624">Polysaccharide degradation</keyword>
<evidence type="ECO:0000313" key="7">
    <source>
        <dbReference type="Proteomes" id="UP000238083"/>
    </source>
</evidence>
<dbReference type="InterPro" id="IPR024079">
    <property type="entry name" value="MetalloPept_cat_dom_sf"/>
</dbReference>
<feature type="domain" description="Fibronectin type-III" evidence="5">
    <location>
        <begin position="806"/>
        <end position="906"/>
    </location>
</feature>
<sequence>MSRSAHRSALGLPRPLAWAAATTAVLAAGSCLVGLASPAHAAGPATPVDSATSTLVNPELDVDGNAPVAGIGAPQTVVAPGGTTSLSGTIMRYEESTDGDDSGAHENLATLLFSPEHGLVRLEGAQAEALPTDAQVTVQVKSADRTDAVEVVGVQLAQGASVAAASGAASVQHVTMAFIAPKGAAQSSEYGPADAAALVDKVSTYWSTQTGNRVSVTLDRTVDWSTSTATCAAPQDLWNAAVASTGFTAGPDQHLVVVLPRGISGCSYGLGTIGNGVGSGGLVYVSDTSQSVLAHELGHNFGLGHANAVYPAIGKSTDVQYSSSTKWTANGSQYQEYGDVMDVMGYSDPTDTIGTGSLSGAHRAAMGDLFADEVTTVSSTGDVVLRPLGATSGAEAKVAKIVNGGAEYYLEYRKAVGADATTFTDRRNPAEGVRITRVDPASGGKASVVVDTSPSGTKNDWDWGLKQGQTFSTGDGRLHFTVSSLAGGLATVEVTFGNLPGTGPVVTVPGTPKITGLTRSGAQEITVKFAASTDKGGATSLTGFEVVPYVDGVADPGSAVTTAGTATTATFPNLVPGKKYSFVVRSQNSAGWSSASSRTSDVLVPLPLTRPGAPTGVTVAATGSDAKVTFTAPTDTGNTVLKAYRIVPVVDGEQRDASARTVAGNVTTATFTGLVGKVTFRVSAQNSVGWSDASADSGEHDFGTGVPGAPGVPTVVTGGTSASAATITVKWAAPTLKGAAALSGYVVTPSVGGVAQTPVSVSASTTSWTQKAPRLGEDYTFTVAAKNSYGVGEVATTASAANVAFRPAAVTAVAVTGVDKGNLKGTTATVTWKAPATDNGRAVTGYTVTAYAAGKVVGTVAAAADALGADVTGLTLGTSYTFGVVATNTEGDSPVARSAAVKAVDVPAAPTAVTATVAGSAAAGATVTVTWKAPTVVNGAPVSKYVVTPVVDGVAQAPVEAKGTSLVVKNVALGSPVTFTVAAVNVAGTGAASSASEARTPAFAPTAVTAVTTAYTGSGTTAGVSWTAPKTGGSDLLPYTVTAYLGGKVARTTTVAADATSAEFTGLTAGSSYVFGVKAANSIGSAAEVKSKALAVVDVPAQVATVTVVRGGTAARPTVTVSWKAPTTGGSAITGYELTPLDGTSGTATTVKSTSFTVPGVQLGGTYGYRVTAVNAKGKAPVSDDSATVTVAYLPGVVLTPATALTATSATVTWTAPADSGSAVTGYVVTPYANGRAQATLQATGTTVTVDDLTAGSWTFGVRAVNGVGTGAEVTTKAVVVR</sequence>
<dbReference type="Gene3D" id="3.40.390.10">
    <property type="entry name" value="Collagenase (Catalytic Domain)"/>
    <property type="match status" value="1"/>
</dbReference>
<dbReference type="CDD" id="cd00063">
    <property type="entry name" value="FN3"/>
    <property type="match status" value="7"/>
</dbReference>
<comment type="caution">
    <text evidence="6">The sequence shown here is derived from an EMBL/GenBank/DDBJ whole genome shotgun (WGS) entry which is preliminary data.</text>
</comment>
<dbReference type="Proteomes" id="UP000238083">
    <property type="component" value="Unassembled WGS sequence"/>
</dbReference>
<dbReference type="InterPro" id="IPR003961">
    <property type="entry name" value="FN3_dom"/>
</dbReference>
<dbReference type="Pfam" id="PF13582">
    <property type="entry name" value="Reprolysin_3"/>
    <property type="match status" value="1"/>
</dbReference>
<dbReference type="GO" id="GO:0000272">
    <property type="term" value="P:polysaccharide catabolic process"/>
    <property type="evidence" value="ECO:0007669"/>
    <property type="project" value="UniProtKB-KW"/>
</dbReference>
<dbReference type="GO" id="GO:0016798">
    <property type="term" value="F:hydrolase activity, acting on glycosyl bonds"/>
    <property type="evidence" value="ECO:0007669"/>
    <property type="project" value="UniProtKB-KW"/>
</dbReference>
<feature type="domain" description="Fibronectin type-III" evidence="5">
    <location>
        <begin position="508"/>
        <end position="607"/>
    </location>
</feature>
<dbReference type="PANTHER" id="PTHR13817">
    <property type="entry name" value="TITIN"/>
    <property type="match status" value="1"/>
</dbReference>
<evidence type="ECO:0000313" key="6">
    <source>
        <dbReference type="EMBL" id="PRY16069.1"/>
    </source>
</evidence>
<keyword evidence="4" id="KW-0732">Signal</keyword>
<evidence type="ECO:0000259" key="5">
    <source>
        <dbReference type="PROSITE" id="PS50853"/>
    </source>
</evidence>
<feature type="domain" description="Fibronectin type-III" evidence="5">
    <location>
        <begin position="909"/>
        <end position="1003"/>
    </location>
</feature>
<reference evidence="6 7" key="1">
    <citation type="submission" date="2018-03" db="EMBL/GenBank/DDBJ databases">
        <title>Genomic Encyclopedia of Archaeal and Bacterial Type Strains, Phase II (KMG-II): from individual species to whole genera.</title>
        <authorList>
            <person name="Goeker M."/>
        </authorList>
    </citation>
    <scope>NUCLEOTIDE SEQUENCE [LARGE SCALE GENOMIC DNA]</scope>
    <source>
        <strain evidence="6 7">DSM 19711</strain>
    </source>
</reference>
<dbReference type="EMBL" id="PVZF01000004">
    <property type="protein sequence ID" value="PRY16069.1"/>
    <property type="molecule type" value="Genomic_DNA"/>
</dbReference>
<dbReference type="InterPro" id="IPR036116">
    <property type="entry name" value="FN3_sf"/>
</dbReference>
<organism evidence="6 7">
    <name type="scientific">Kineococcus rhizosphaerae</name>
    <dbReference type="NCBI Taxonomy" id="559628"/>
    <lineage>
        <taxon>Bacteria</taxon>
        <taxon>Bacillati</taxon>
        <taxon>Actinomycetota</taxon>
        <taxon>Actinomycetes</taxon>
        <taxon>Kineosporiales</taxon>
        <taxon>Kineosporiaceae</taxon>
        <taxon>Kineococcus</taxon>
    </lineage>
</organism>
<feature type="domain" description="Fibronectin type-III" evidence="5">
    <location>
        <begin position="712"/>
        <end position="805"/>
    </location>
</feature>
<dbReference type="RefSeq" id="WP_170127171.1">
    <property type="nucleotide sequence ID" value="NZ_PVZF01000004.1"/>
</dbReference>
<feature type="domain" description="Fibronectin type-III" evidence="5">
    <location>
        <begin position="610"/>
        <end position="707"/>
    </location>
</feature>
<accession>A0A2T0R5N1</accession>
<evidence type="ECO:0000256" key="1">
    <source>
        <dbReference type="ARBA" id="ARBA00022737"/>
    </source>
</evidence>
<protein>
    <submittedName>
        <fullName evidence="6">Reprolysin-like metallo-peptidase family M12B</fullName>
    </submittedName>
</protein>
<proteinExistence type="predicted"/>
<dbReference type="Gene3D" id="2.60.40.10">
    <property type="entry name" value="Immunoglobulins"/>
    <property type="match status" value="8"/>
</dbReference>
<dbReference type="GO" id="GO:0008237">
    <property type="term" value="F:metallopeptidase activity"/>
    <property type="evidence" value="ECO:0007669"/>
    <property type="project" value="InterPro"/>
</dbReference>
<evidence type="ECO:0000256" key="4">
    <source>
        <dbReference type="SAM" id="SignalP"/>
    </source>
</evidence>
<feature type="domain" description="Fibronectin type-III" evidence="5">
    <location>
        <begin position="1099"/>
        <end position="1194"/>
    </location>
</feature>
<keyword evidence="1" id="KW-0677">Repeat</keyword>
<keyword evidence="2" id="KW-0378">Hydrolase</keyword>
<evidence type="ECO:0000256" key="2">
    <source>
        <dbReference type="ARBA" id="ARBA00023295"/>
    </source>
</evidence>